<evidence type="ECO:0000313" key="3">
    <source>
        <dbReference type="Proteomes" id="UP001596395"/>
    </source>
</evidence>
<dbReference type="InterPro" id="IPR050464">
    <property type="entry name" value="Zeta_carotene_desat/Oxidored"/>
</dbReference>
<dbReference type="AlphaFoldDB" id="A0ABD5VCP6"/>
<dbReference type="EMBL" id="JBHSXN010000001">
    <property type="protein sequence ID" value="MFC6951731.1"/>
    <property type="molecule type" value="Genomic_DNA"/>
</dbReference>
<accession>A0ABD5VCP6</accession>
<dbReference type="SUPFAM" id="SSF51905">
    <property type="entry name" value="FAD/NAD(P)-binding domain"/>
    <property type="match status" value="1"/>
</dbReference>
<dbReference type="InterPro" id="IPR002937">
    <property type="entry name" value="Amino_oxidase"/>
</dbReference>
<dbReference type="Proteomes" id="UP001596395">
    <property type="component" value="Unassembled WGS sequence"/>
</dbReference>
<keyword evidence="3" id="KW-1185">Reference proteome</keyword>
<dbReference type="RefSeq" id="WP_336348746.1">
    <property type="nucleotide sequence ID" value="NZ_JAZAQL010000001.1"/>
</dbReference>
<evidence type="ECO:0000313" key="2">
    <source>
        <dbReference type="EMBL" id="MFC6951731.1"/>
    </source>
</evidence>
<proteinExistence type="predicted"/>
<protein>
    <submittedName>
        <fullName evidence="2">FAD-dependent oxidoreductase</fullName>
    </submittedName>
</protein>
<feature type="domain" description="Amine oxidase" evidence="1">
    <location>
        <begin position="11"/>
        <end position="484"/>
    </location>
</feature>
<gene>
    <name evidence="2" type="ORF">ACFQGB_02535</name>
</gene>
<name>A0ABD5VCP6_9EURY</name>
<evidence type="ECO:0000259" key="1">
    <source>
        <dbReference type="Pfam" id="PF01593"/>
    </source>
</evidence>
<dbReference type="PANTHER" id="PTHR42923">
    <property type="entry name" value="PROTOPORPHYRINOGEN OXIDASE"/>
    <property type="match status" value="1"/>
</dbReference>
<dbReference type="InterPro" id="IPR036188">
    <property type="entry name" value="FAD/NAD-bd_sf"/>
</dbReference>
<comment type="caution">
    <text evidence="2">The sequence shown here is derived from an EMBL/GenBank/DDBJ whole genome shotgun (WGS) entry which is preliminary data.</text>
</comment>
<dbReference type="PANTHER" id="PTHR42923:SF46">
    <property type="entry name" value="AMINE OXIDASE"/>
    <property type="match status" value="1"/>
</dbReference>
<dbReference type="Gene3D" id="3.50.50.60">
    <property type="entry name" value="FAD/NAD(P)-binding domain"/>
    <property type="match status" value="1"/>
</dbReference>
<reference evidence="2 3" key="1">
    <citation type="journal article" date="2019" name="Int. J. Syst. Evol. Microbiol.">
        <title>The Global Catalogue of Microorganisms (GCM) 10K type strain sequencing project: providing services to taxonomists for standard genome sequencing and annotation.</title>
        <authorList>
            <consortium name="The Broad Institute Genomics Platform"/>
            <consortium name="The Broad Institute Genome Sequencing Center for Infectious Disease"/>
            <person name="Wu L."/>
            <person name="Ma J."/>
        </authorList>
    </citation>
    <scope>NUCLEOTIDE SEQUENCE [LARGE SCALE GENOMIC DNA]</scope>
    <source>
        <strain evidence="2 3">GX26</strain>
    </source>
</reference>
<organism evidence="2 3">
    <name type="scientific">Halorubellus litoreus</name>
    <dbReference type="NCBI Taxonomy" id="755308"/>
    <lineage>
        <taxon>Archaea</taxon>
        <taxon>Methanobacteriati</taxon>
        <taxon>Methanobacteriota</taxon>
        <taxon>Stenosarchaea group</taxon>
        <taxon>Halobacteria</taxon>
        <taxon>Halobacteriales</taxon>
        <taxon>Halorubellaceae</taxon>
        <taxon>Halorubellus</taxon>
    </lineage>
</organism>
<dbReference type="Pfam" id="PF01593">
    <property type="entry name" value="Amino_oxidase"/>
    <property type="match status" value="1"/>
</dbReference>
<dbReference type="PRINTS" id="PR00419">
    <property type="entry name" value="ADXRDTASE"/>
</dbReference>
<sequence>MNRVAVLGGGVAGLSAAHELATRGVDVTVFEARDRFGGKARSFPGPSDGAPLPAEHGFRFFPGFYRHLTATMADIPDGDGGSVADHLVAVPEMRQALVGGGRTVPTSAPTTLAGWRDRVADLFGGQDVPADETAFFTGRLLQLLTSSEDRWEAYDDVPWWEFVRAEEMSDGYRTHLAYGITQTLVAMRPERASTRTIGRIYLQLLQDIFAPDRDADRILDGPTSDVWIDPWVAFLEDEGVEFRPSTPVRAVESDGERVTGVRVAADGEERRVAFDQYVLAVPLGVARRLRTEALDAAAPSLRALDDLDTAWMNGIQFYLARDVSPVGGHVALLDSPWALTAISQREFWTDYDFDAHPTVDGVLSVAISNFDAPGPDGRSAREHSREELADAVWRMVRDHVPELGDDDLVDWQVDPALSWDDDAGELRNADPLLINTVGSRRHRPDAETECANLALAADYVRTHSDLASMENANEAGRRAANVVLDRLGVRSARAGVWSFDWPAFVEPLRAQDEFATQFGLPHPGQGSDVVWSGYRRLTNGLR</sequence>